<proteinExistence type="predicted"/>
<accession>A0ABS5CYK6</accession>
<comment type="caution">
    <text evidence="1">The sequence shown here is derived from an EMBL/GenBank/DDBJ whole genome shotgun (WGS) entry which is preliminary data.</text>
</comment>
<dbReference type="RefSeq" id="WP_203552328.1">
    <property type="nucleotide sequence ID" value="NZ_JACAOD020000010.1"/>
</dbReference>
<evidence type="ECO:0000313" key="1">
    <source>
        <dbReference type="EMBL" id="MBP5836063.1"/>
    </source>
</evidence>
<reference evidence="1" key="1">
    <citation type="submission" date="2021-04" db="EMBL/GenBank/DDBJ databases">
        <title>Genomic features of Candidatus Phytoplasma meliae isolate ChTYXIII (1SrXIII-G).</title>
        <authorList>
            <person name="Fernandez F.D."/>
            <person name="Conci L.R."/>
        </authorList>
    </citation>
    <scope>NUCLEOTIDE SEQUENCE [LARGE SCALE GENOMIC DNA]</scope>
    <source>
        <strain evidence="1">ChTYXIII-Mo</strain>
    </source>
</reference>
<evidence type="ECO:0000313" key="2">
    <source>
        <dbReference type="Proteomes" id="UP001195571"/>
    </source>
</evidence>
<dbReference type="EMBL" id="JACAOD020000010">
    <property type="protein sequence ID" value="MBP5836063.1"/>
    <property type="molecule type" value="Genomic_DNA"/>
</dbReference>
<organism evidence="1 2">
    <name type="scientific">Candidatus Phytoplasma meliae</name>
    <dbReference type="NCBI Taxonomy" id="1848402"/>
    <lineage>
        <taxon>Bacteria</taxon>
        <taxon>Bacillati</taxon>
        <taxon>Mycoplasmatota</taxon>
        <taxon>Mollicutes</taxon>
        <taxon>Acholeplasmatales</taxon>
        <taxon>Acholeplasmataceae</taxon>
        <taxon>Candidatus Phytoplasma</taxon>
        <taxon>16SrXIII (Mexican periwinkle virescence group)</taxon>
    </lineage>
</organism>
<dbReference type="Proteomes" id="UP001195571">
    <property type="component" value="Unassembled WGS sequence"/>
</dbReference>
<protein>
    <submittedName>
        <fullName evidence="1">Uncharacterized protein</fullName>
    </submittedName>
</protein>
<gene>
    <name evidence="1" type="ORF">CHTY_002375</name>
</gene>
<keyword evidence="2" id="KW-1185">Reference proteome</keyword>
<sequence length="439" mass="50724">MKMINPCYKLKYRFLLVFIVLVNICFFFQHQIFALEKPQTHHILLEQHYPLISKEELVNFYSEDRLNIKIKLNSEPSYNSYSDSHLNTKIKNPPSNLLGVYFDGGTREHQDNCYTLDDLKQINNNANNMYIFYDNTNYCDIYVNLKYNQNIYFDTFKKNWKVPSEWRPWFWSYGEWRNNWYNKKTPTEKGYCLLKYGSQGFKLKINIDEKESILAIPFYAIDDILQDDNNFFNIKNFALKTYLGDGIYVDYNQPILTFKTNNDLGDFFNGVYEAAGYVPIVGTVLSGLELTEGLMQENKEQMIEGGVDLAVDVITAGLGKVFKGGTKIASKTITKGVTKKAAKETTKKTFKSVLLRLSQKTVKKILQSKIADKLNIDTIDPIEMIKNAIKQEVIKPDPIILDLNENTKLTIIPKAKISYSINSDDHIIIIDHEGDVIES</sequence>
<name>A0ABS5CYK6_9MOLU</name>